<feature type="transmembrane region" description="Helical" evidence="5">
    <location>
        <begin position="233"/>
        <end position="253"/>
    </location>
</feature>
<evidence type="ECO:0000256" key="4">
    <source>
        <dbReference type="ARBA" id="ARBA00023136"/>
    </source>
</evidence>
<reference evidence="7 8" key="1">
    <citation type="submission" date="2016-11" db="EMBL/GenBank/DDBJ databases">
        <authorList>
            <person name="Jaros S."/>
            <person name="Januszkiewicz K."/>
            <person name="Wedrychowicz H."/>
        </authorList>
    </citation>
    <scope>NUCLEOTIDE SEQUENCE [LARGE SCALE GENOMIC DNA]</scope>
    <source>
        <strain evidence="7 8">DSM 17459</strain>
    </source>
</reference>
<evidence type="ECO:0000313" key="8">
    <source>
        <dbReference type="Proteomes" id="UP000184245"/>
    </source>
</evidence>
<keyword evidence="8" id="KW-1185">Reference proteome</keyword>
<dbReference type="GO" id="GO:0016020">
    <property type="term" value="C:membrane"/>
    <property type="evidence" value="ECO:0007669"/>
    <property type="project" value="UniProtKB-SubCell"/>
</dbReference>
<evidence type="ECO:0000256" key="2">
    <source>
        <dbReference type="ARBA" id="ARBA00022692"/>
    </source>
</evidence>
<accession>A0A1M5AJ16</accession>
<evidence type="ECO:0000256" key="1">
    <source>
        <dbReference type="ARBA" id="ARBA00004141"/>
    </source>
</evidence>
<dbReference type="STRING" id="1122155.SAMN02745158_03222"/>
<dbReference type="GO" id="GO:0140359">
    <property type="term" value="F:ABC-type transporter activity"/>
    <property type="evidence" value="ECO:0007669"/>
    <property type="project" value="InterPro"/>
</dbReference>
<feature type="transmembrane region" description="Helical" evidence="5">
    <location>
        <begin position="176"/>
        <end position="197"/>
    </location>
</feature>
<dbReference type="AlphaFoldDB" id="A0A1M5AJ16"/>
<keyword evidence="3 5" id="KW-1133">Transmembrane helix</keyword>
<feature type="transmembrane region" description="Helical" evidence="5">
    <location>
        <begin position="143"/>
        <end position="164"/>
    </location>
</feature>
<evidence type="ECO:0000313" key="7">
    <source>
        <dbReference type="EMBL" id="SHF30268.1"/>
    </source>
</evidence>
<evidence type="ECO:0000256" key="3">
    <source>
        <dbReference type="ARBA" id="ARBA00022989"/>
    </source>
</evidence>
<organism evidence="7 8">
    <name type="scientific">Lactonifactor longoviformis DSM 17459</name>
    <dbReference type="NCBI Taxonomy" id="1122155"/>
    <lineage>
        <taxon>Bacteria</taxon>
        <taxon>Bacillati</taxon>
        <taxon>Bacillota</taxon>
        <taxon>Clostridia</taxon>
        <taxon>Eubacteriales</taxon>
        <taxon>Clostridiaceae</taxon>
        <taxon>Lactonifactor</taxon>
    </lineage>
</organism>
<proteinExistence type="predicted"/>
<sequence length="263" mass="29524">MRGKGAPMKTKSCNKRLIIYEIRNAIGNPFIAFFGIVFPVMMLMIITFSLRKQVPSSMVREANTGVFITMSLIIPMAVILLGHSANYSQELEKEIPVRMQLFGFSQNSIMLAKIIAQTITLTAGLIFYSVFSYILVDLQSPKLSSALCLIGCLYVMGICFFLFAHGLSNIFKKFGPTYTISMFVYFGSMILCGMMGIQTEQLPKALRRVASFLPMSYVSSDFIDFWQGGSYNFGPMIQAFLFFGALCGLLVVYSNYKNRRVIK</sequence>
<keyword evidence="4 5" id="KW-0472">Membrane</keyword>
<feature type="domain" description="ABC-2 type transporter transmembrane" evidence="6">
    <location>
        <begin position="17"/>
        <end position="218"/>
    </location>
</feature>
<keyword evidence="2 5" id="KW-0812">Transmembrane</keyword>
<evidence type="ECO:0000256" key="5">
    <source>
        <dbReference type="SAM" id="Phobius"/>
    </source>
</evidence>
<dbReference type="EMBL" id="FQVI01000020">
    <property type="protein sequence ID" value="SHF30268.1"/>
    <property type="molecule type" value="Genomic_DNA"/>
</dbReference>
<name>A0A1M5AJ16_9CLOT</name>
<feature type="transmembrane region" description="Helical" evidence="5">
    <location>
        <begin position="62"/>
        <end position="82"/>
    </location>
</feature>
<protein>
    <submittedName>
        <fullName evidence="7">ABC-2 type transport system permease protein</fullName>
    </submittedName>
</protein>
<dbReference type="Pfam" id="PF01061">
    <property type="entry name" value="ABC2_membrane"/>
    <property type="match status" value="1"/>
</dbReference>
<dbReference type="Proteomes" id="UP000184245">
    <property type="component" value="Unassembled WGS sequence"/>
</dbReference>
<comment type="subcellular location">
    <subcellularLocation>
        <location evidence="1">Membrane</location>
        <topology evidence="1">Multi-pass membrane protein</topology>
    </subcellularLocation>
</comment>
<feature type="transmembrane region" description="Helical" evidence="5">
    <location>
        <begin position="30"/>
        <end position="50"/>
    </location>
</feature>
<feature type="transmembrane region" description="Helical" evidence="5">
    <location>
        <begin position="114"/>
        <end position="136"/>
    </location>
</feature>
<dbReference type="InterPro" id="IPR013525">
    <property type="entry name" value="ABC2_TM"/>
</dbReference>
<gene>
    <name evidence="7" type="ORF">SAMN02745158_03222</name>
</gene>
<evidence type="ECO:0000259" key="6">
    <source>
        <dbReference type="Pfam" id="PF01061"/>
    </source>
</evidence>